<dbReference type="Gene3D" id="3.40.50.300">
    <property type="entry name" value="P-loop containing nucleotide triphosphate hydrolases"/>
    <property type="match status" value="1"/>
</dbReference>
<keyword evidence="4 11" id="KW-0808">Transferase</keyword>
<evidence type="ECO:0000256" key="9">
    <source>
        <dbReference type="ARBA" id="ARBA00048743"/>
    </source>
</evidence>
<evidence type="ECO:0000256" key="7">
    <source>
        <dbReference type="ARBA" id="ARBA00022777"/>
    </source>
</evidence>
<protein>
    <recommendedName>
        <fullName evidence="3 11">Thymidylate kinase</fullName>
        <ecNumber evidence="2 11">2.7.4.9</ecNumber>
    </recommendedName>
    <alternativeName>
        <fullName evidence="11">dTMP kinase</fullName>
    </alternativeName>
</protein>
<dbReference type="InterPro" id="IPR023198">
    <property type="entry name" value="PGP-like_dom2"/>
</dbReference>
<dbReference type="GO" id="GO:0004798">
    <property type="term" value="F:dTMP kinase activity"/>
    <property type="evidence" value="ECO:0007669"/>
    <property type="project" value="UniProtKB-UniRule"/>
</dbReference>
<dbReference type="GO" id="GO:0006235">
    <property type="term" value="P:dTTP biosynthetic process"/>
    <property type="evidence" value="ECO:0007669"/>
    <property type="project" value="UniProtKB-UniRule"/>
</dbReference>
<evidence type="ECO:0000256" key="2">
    <source>
        <dbReference type="ARBA" id="ARBA00012980"/>
    </source>
</evidence>
<dbReference type="GO" id="GO:0005524">
    <property type="term" value="F:ATP binding"/>
    <property type="evidence" value="ECO:0007669"/>
    <property type="project" value="UniProtKB-UniRule"/>
</dbReference>
<dbReference type="Pfam" id="PF02223">
    <property type="entry name" value="Thymidylate_kin"/>
    <property type="match status" value="1"/>
</dbReference>
<reference evidence="13" key="1">
    <citation type="submission" date="2020-10" db="EMBL/GenBank/DDBJ databases">
        <authorList>
            <person name="Gilroy R."/>
        </authorList>
    </citation>
    <scope>NUCLEOTIDE SEQUENCE</scope>
    <source>
        <strain evidence="13">ChiSjej6B24-2974</strain>
    </source>
</reference>
<comment type="catalytic activity">
    <reaction evidence="9 11">
        <text>dTMP + ATP = dTDP + ADP</text>
        <dbReference type="Rhea" id="RHEA:13517"/>
        <dbReference type="ChEBI" id="CHEBI:30616"/>
        <dbReference type="ChEBI" id="CHEBI:58369"/>
        <dbReference type="ChEBI" id="CHEBI:63528"/>
        <dbReference type="ChEBI" id="CHEBI:456216"/>
        <dbReference type="EC" id="2.7.4.9"/>
    </reaction>
</comment>
<evidence type="ECO:0000256" key="6">
    <source>
        <dbReference type="ARBA" id="ARBA00022741"/>
    </source>
</evidence>
<evidence type="ECO:0000256" key="8">
    <source>
        <dbReference type="ARBA" id="ARBA00022840"/>
    </source>
</evidence>
<name>A0A9D0ZLE6_9FIRM</name>
<dbReference type="CDD" id="cd01672">
    <property type="entry name" value="TMPK"/>
    <property type="match status" value="1"/>
</dbReference>
<dbReference type="FunFam" id="3.40.50.300:FF:000225">
    <property type="entry name" value="Thymidylate kinase"/>
    <property type="match status" value="1"/>
</dbReference>
<sequence length="427" mass="46666">MYDYVLFDLDGTLTRSGDGIKKSAAYAIARLGYAPLSDAQLDKFVGPPLLEMFMTLCGMDEPTALKAVGFYRERFESVGWRENAVYPGIAPLLRALRAAGKYVAIATAKPEYFAVRIAEYFGMAPYLNAVTGASMADHHADKAALIARALPAGADKRRAVMVGDRKFDVLGAKAAGVHSLAVGYGYGSRDELEACAPDLFAADVSSLFSLLGVERPRGCFITFEGTDGCGKSTQMALAADWLSERGWELVRTREPGGCPISERIRQIVLSDASDADARGMTDECEALLFAASRAQHVHDVILPALRAGKIVLCDRFLDSSIVYQGYGRELGEDFIRQINKPALSARPDLTLLYEIDEREALGRATRDGHADRIEAEGAAYQRRVQSAYARLRDHEPERLRGVDATGTIEDVFARTQKALSDFLDTKE</sequence>
<dbReference type="InterPro" id="IPR027417">
    <property type="entry name" value="P-loop_NTPase"/>
</dbReference>
<dbReference type="SFLD" id="SFLDG01129">
    <property type="entry name" value="C1.5:_HAD__Beta-PGM__Phosphata"/>
    <property type="match status" value="1"/>
</dbReference>
<dbReference type="InterPro" id="IPR018095">
    <property type="entry name" value="Thymidylate_kin_CS"/>
</dbReference>
<keyword evidence="8 11" id="KW-0067">ATP-binding</keyword>
<dbReference type="InterPro" id="IPR041492">
    <property type="entry name" value="HAD_2"/>
</dbReference>
<evidence type="ECO:0000256" key="11">
    <source>
        <dbReference type="HAMAP-Rule" id="MF_00165"/>
    </source>
</evidence>
<dbReference type="GO" id="GO:0004713">
    <property type="term" value="F:protein tyrosine kinase activity"/>
    <property type="evidence" value="ECO:0007669"/>
    <property type="project" value="TreeGrafter"/>
</dbReference>
<dbReference type="SUPFAM" id="SSF52540">
    <property type="entry name" value="P-loop containing nucleoside triphosphate hydrolases"/>
    <property type="match status" value="1"/>
</dbReference>
<dbReference type="PANTHER" id="PTHR43434:SF20">
    <property type="entry name" value="5'-NUCLEOTIDASE"/>
    <property type="match status" value="1"/>
</dbReference>
<dbReference type="Gene3D" id="3.40.50.1000">
    <property type="entry name" value="HAD superfamily/HAD-like"/>
    <property type="match status" value="1"/>
</dbReference>
<comment type="similarity">
    <text evidence="1 11">Belongs to the thymidylate kinase family.</text>
</comment>
<dbReference type="Pfam" id="PF13419">
    <property type="entry name" value="HAD_2"/>
    <property type="match status" value="1"/>
</dbReference>
<keyword evidence="7 11" id="KW-0418">Kinase</keyword>
<evidence type="ECO:0000256" key="4">
    <source>
        <dbReference type="ARBA" id="ARBA00022679"/>
    </source>
</evidence>
<dbReference type="Gene3D" id="1.10.150.240">
    <property type="entry name" value="Putative phosphatase, domain 2"/>
    <property type="match status" value="1"/>
</dbReference>
<dbReference type="InterPro" id="IPR039430">
    <property type="entry name" value="Thymidylate_kin-like_dom"/>
</dbReference>
<organism evidence="13 14">
    <name type="scientific">Candidatus Pullichristensenella stercorigallinarum</name>
    <dbReference type="NCBI Taxonomy" id="2840909"/>
    <lineage>
        <taxon>Bacteria</taxon>
        <taxon>Bacillati</taxon>
        <taxon>Bacillota</taxon>
        <taxon>Clostridia</taxon>
        <taxon>Candidatus Pullichristensenella</taxon>
    </lineage>
</organism>
<dbReference type="EC" id="2.7.4.9" evidence="2 11"/>
<dbReference type="HAMAP" id="MF_00165">
    <property type="entry name" value="Thymidylate_kinase"/>
    <property type="match status" value="1"/>
</dbReference>
<dbReference type="NCBIfam" id="TIGR00041">
    <property type="entry name" value="DTMP_kinase"/>
    <property type="match status" value="1"/>
</dbReference>
<feature type="domain" description="Thymidylate kinase-like" evidence="12">
    <location>
        <begin position="223"/>
        <end position="412"/>
    </location>
</feature>
<dbReference type="PROSITE" id="PS01331">
    <property type="entry name" value="THYMIDYLATE_KINASE"/>
    <property type="match status" value="1"/>
</dbReference>
<comment type="function">
    <text evidence="10 11">Phosphorylation of dTMP to form dTDP in both de novo and salvage pathways of dTTP synthesis.</text>
</comment>
<dbReference type="SFLD" id="SFLDS00003">
    <property type="entry name" value="Haloacid_Dehalogenase"/>
    <property type="match status" value="1"/>
</dbReference>
<keyword evidence="5 11" id="KW-0545">Nucleotide biosynthesis</keyword>
<dbReference type="InterPro" id="IPR023214">
    <property type="entry name" value="HAD_sf"/>
</dbReference>
<dbReference type="InterPro" id="IPR036412">
    <property type="entry name" value="HAD-like_sf"/>
</dbReference>
<dbReference type="SUPFAM" id="SSF56784">
    <property type="entry name" value="HAD-like"/>
    <property type="match status" value="1"/>
</dbReference>
<reference evidence="13" key="2">
    <citation type="journal article" date="2021" name="PeerJ">
        <title>Extensive microbial diversity within the chicken gut microbiome revealed by metagenomics and culture.</title>
        <authorList>
            <person name="Gilroy R."/>
            <person name="Ravi A."/>
            <person name="Getino M."/>
            <person name="Pursley I."/>
            <person name="Horton D.L."/>
            <person name="Alikhan N.F."/>
            <person name="Baker D."/>
            <person name="Gharbi K."/>
            <person name="Hall N."/>
            <person name="Watson M."/>
            <person name="Adriaenssens E.M."/>
            <person name="Foster-Nyarko E."/>
            <person name="Jarju S."/>
            <person name="Secka A."/>
            <person name="Antonio M."/>
            <person name="Oren A."/>
            <person name="Chaudhuri R.R."/>
            <person name="La Ragione R."/>
            <person name="Hildebrand F."/>
            <person name="Pallen M.J."/>
        </authorList>
    </citation>
    <scope>NUCLEOTIDE SEQUENCE</scope>
    <source>
        <strain evidence="13">ChiSjej6B24-2974</strain>
    </source>
</reference>
<gene>
    <name evidence="11 13" type="primary">tmk</name>
    <name evidence="13" type="ORF">IAA52_04830</name>
</gene>
<proteinExistence type="inferred from homology"/>
<evidence type="ECO:0000256" key="3">
    <source>
        <dbReference type="ARBA" id="ARBA00017144"/>
    </source>
</evidence>
<dbReference type="Proteomes" id="UP000824260">
    <property type="component" value="Unassembled WGS sequence"/>
</dbReference>
<evidence type="ECO:0000313" key="14">
    <source>
        <dbReference type="Proteomes" id="UP000824260"/>
    </source>
</evidence>
<dbReference type="InterPro" id="IPR018094">
    <property type="entry name" value="Thymidylate_kinase"/>
</dbReference>
<feature type="binding site" evidence="11">
    <location>
        <begin position="225"/>
        <end position="232"/>
    </location>
    <ligand>
        <name>ATP</name>
        <dbReference type="ChEBI" id="CHEBI:30616"/>
    </ligand>
</feature>
<evidence type="ECO:0000259" key="12">
    <source>
        <dbReference type="Pfam" id="PF02223"/>
    </source>
</evidence>
<comment type="caution">
    <text evidence="13">The sequence shown here is derived from an EMBL/GenBank/DDBJ whole genome shotgun (WGS) entry which is preliminary data.</text>
</comment>
<dbReference type="GO" id="GO:0006233">
    <property type="term" value="P:dTDP biosynthetic process"/>
    <property type="evidence" value="ECO:0007669"/>
    <property type="project" value="InterPro"/>
</dbReference>
<dbReference type="EMBL" id="DVFZ01000048">
    <property type="protein sequence ID" value="HIQ82406.1"/>
    <property type="molecule type" value="Genomic_DNA"/>
</dbReference>
<dbReference type="GO" id="GO:0005829">
    <property type="term" value="C:cytosol"/>
    <property type="evidence" value="ECO:0007669"/>
    <property type="project" value="TreeGrafter"/>
</dbReference>
<evidence type="ECO:0000313" key="13">
    <source>
        <dbReference type="EMBL" id="HIQ82406.1"/>
    </source>
</evidence>
<dbReference type="PANTHER" id="PTHR43434">
    <property type="entry name" value="PHOSPHOGLYCOLATE PHOSPHATASE"/>
    <property type="match status" value="1"/>
</dbReference>
<accession>A0A9D0ZLE6</accession>
<dbReference type="InterPro" id="IPR050155">
    <property type="entry name" value="HAD-like_hydrolase_sf"/>
</dbReference>
<keyword evidence="6 11" id="KW-0547">Nucleotide-binding</keyword>
<dbReference type="AlphaFoldDB" id="A0A9D0ZLE6"/>
<evidence type="ECO:0000256" key="5">
    <source>
        <dbReference type="ARBA" id="ARBA00022727"/>
    </source>
</evidence>
<evidence type="ECO:0000256" key="1">
    <source>
        <dbReference type="ARBA" id="ARBA00009776"/>
    </source>
</evidence>
<evidence type="ECO:0000256" key="10">
    <source>
        <dbReference type="ARBA" id="ARBA00057735"/>
    </source>
</evidence>